<feature type="transmembrane region" description="Helical" evidence="10">
    <location>
        <begin position="285"/>
        <end position="305"/>
    </location>
</feature>
<gene>
    <name evidence="12" type="ORF">niasHT_037262</name>
</gene>
<dbReference type="GO" id="GO:0016740">
    <property type="term" value="F:transferase activity"/>
    <property type="evidence" value="ECO:0007669"/>
    <property type="project" value="UniProtKB-KW"/>
</dbReference>
<evidence type="ECO:0000259" key="11">
    <source>
        <dbReference type="Pfam" id="PF14360"/>
    </source>
</evidence>
<dbReference type="PANTHER" id="PTHR21290">
    <property type="entry name" value="SPHINGOMYELIN SYNTHETASE"/>
    <property type="match status" value="1"/>
</dbReference>
<evidence type="ECO:0000313" key="12">
    <source>
        <dbReference type="EMBL" id="KAL3081540.1"/>
    </source>
</evidence>
<evidence type="ECO:0000256" key="8">
    <source>
        <dbReference type="ARBA" id="ARBA00023136"/>
    </source>
</evidence>
<dbReference type="GO" id="GO:0016020">
    <property type="term" value="C:membrane"/>
    <property type="evidence" value="ECO:0007669"/>
    <property type="project" value="UniProtKB-SubCell"/>
</dbReference>
<feature type="compositionally biased region" description="Low complexity" evidence="9">
    <location>
        <begin position="99"/>
        <end position="108"/>
    </location>
</feature>
<evidence type="ECO:0000256" key="2">
    <source>
        <dbReference type="ARBA" id="ARBA00005441"/>
    </source>
</evidence>
<reference evidence="12 13" key="1">
    <citation type="submission" date="2024-10" db="EMBL/GenBank/DDBJ databases">
        <authorList>
            <person name="Kim D."/>
        </authorList>
    </citation>
    <scope>NUCLEOTIDE SEQUENCE [LARGE SCALE GENOMIC DNA]</scope>
    <source>
        <strain evidence="12">BH-2024</strain>
    </source>
</reference>
<evidence type="ECO:0000256" key="3">
    <source>
        <dbReference type="ARBA" id="ARBA00022679"/>
    </source>
</evidence>
<comment type="caution">
    <text evidence="12">The sequence shown here is derived from an EMBL/GenBank/DDBJ whole genome shotgun (WGS) entry which is preliminary data.</text>
</comment>
<dbReference type="InterPro" id="IPR025749">
    <property type="entry name" value="Sphingomyelin_synth-like_dom"/>
</dbReference>
<dbReference type="PANTHER" id="PTHR21290:SF27">
    <property type="entry name" value="PHOSPHATIDYLCHOLINE:CERAMIDE CHOLINEPHOSPHOTRANSFERASE 1"/>
    <property type="match status" value="1"/>
</dbReference>
<feature type="transmembrane region" description="Helical" evidence="10">
    <location>
        <begin position="379"/>
        <end position="396"/>
    </location>
</feature>
<feature type="compositionally biased region" description="Low complexity" evidence="9">
    <location>
        <begin position="71"/>
        <end position="90"/>
    </location>
</feature>
<keyword evidence="5" id="KW-0746">Sphingolipid metabolism</keyword>
<dbReference type="Proteomes" id="UP001620626">
    <property type="component" value="Unassembled WGS sequence"/>
</dbReference>
<feature type="transmembrane region" description="Helical" evidence="10">
    <location>
        <begin position="325"/>
        <end position="343"/>
    </location>
</feature>
<dbReference type="AlphaFoldDB" id="A0ABD2IW34"/>
<evidence type="ECO:0000256" key="1">
    <source>
        <dbReference type="ARBA" id="ARBA00004141"/>
    </source>
</evidence>
<comment type="similarity">
    <text evidence="2">Belongs to the sphingomyelin synthase family.</text>
</comment>
<evidence type="ECO:0000256" key="4">
    <source>
        <dbReference type="ARBA" id="ARBA00022692"/>
    </source>
</evidence>
<evidence type="ECO:0000256" key="7">
    <source>
        <dbReference type="ARBA" id="ARBA00023098"/>
    </source>
</evidence>
<keyword evidence="3" id="KW-0808">Transferase</keyword>
<keyword evidence="6 10" id="KW-1133">Transmembrane helix</keyword>
<evidence type="ECO:0000256" key="6">
    <source>
        <dbReference type="ARBA" id="ARBA00022989"/>
    </source>
</evidence>
<evidence type="ECO:0000313" key="13">
    <source>
        <dbReference type="Proteomes" id="UP001620626"/>
    </source>
</evidence>
<feature type="transmembrane region" description="Helical" evidence="10">
    <location>
        <begin position="208"/>
        <end position="229"/>
    </location>
</feature>
<dbReference type="InterPro" id="IPR045221">
    <property type="entry name" value="Sphingomyelin_synth-like"/>
</dbReference>
<evidence type="ECO:0000256" key="10">
    <source>
        <dbReference type="SAM" id="Phobius"/>
    </source>
</evidence>
<feature type="transmembrane region" description="Helical" evidence="10">
    <location>
        <begin position="249"/>
        <end position="273"/>
    </location>
</feature>
<keyword evidence="13" id="KW-1185">Reference proteome</keyword>
<feature type="compositionally biased region" description="Low complexity" evidence="9">
    <location>
        <begin position="144"/>
        <end position="154"/>
    </location>
</feature>
<feature type="domain" description="Sphingomyelin synthase-like" evidence="11">
    <location>
        <begin position="350"/>
        <end position="422"/>
    </location>
</feature>
<feature type="region of interest" description="Disordered" evidence="9">
    <location>
        <begin position="23"/>
        <end position="176"/>
    </location>
</feature>
<accession>A0ABD2IW34</accession>
<evidence type="ECO:0000256" key="9">
    <source>
        <dbReference type="SAM" id="MobiDB-lite"/>
    </source>
</evidence>
<sequence>MPLSGGFSSAASSNNVVVLAADSSASNTGGGGDGSAAVPPTISSGAISTGAIKNQIKKSRSAGGVGNKRVPPTTMTAPAAVSPPSSTAITIEPPPPQQQPSTTTTTAQHQKHLHQHQARAVSATSCTSEESEESVPDSWEEGRAPLLRRSPRSPLADDDELAAPSADDRTAGHEGVAGGTAVADAAAGADAAASPKGRRRIPRERRKAGYAFLMLVFAGTLNDIVLSYIHELVPETPPLPDIAFTYLPYWPWALVVSECLMITMFFIMMIIAVLHKHRWVVLRRIFLIGSLLYLGRCVTMFVTQVPVADTNYYCSPRLKPEQRTFWNILARALSVVVGLGLKINGRHTLCGDYIYSGHTIVHVTCCLFIREYSPRRWRLLHLGALCLASVGVLSLLFSRGHYSIDVIIAYWVATRLFWIYHTLADLPALRNELQGRNHLTKTMWYRLFLWMEGGVQRPIPRKYELPFTIPAQLRRCWRRRRSNNGTHENDRDRDRLID</sequence>
<comment type="subcellular location">
    <subcellularLocation>
        <location evidence="1">Membrane</location>
        <topology evidence="1">Multi-pass membrane protein</topology>
    </subcellularLocation>
</comment>
<name>A0ABD2IW34_9BILA</name>
<feature type="transmembrane region" description="Helical" evidence="10">
    <location>
        <begin position="402"/>
        <end position="420"/>
    </location>
</feature>
<keyword evidence="4 10" id="KW-0812">Transmembrane</keyword>
<keyword evidence="8 10" id="KW-0472">Membrane</keyword>
<dbReference type="Pfam" id="PF14360">
    <property type="entry name" value="PAP2_C"/>
    <property type="match status" value="1"/>
</dbReference>
<proteinExistence type="inferred from homology"/>
<evidence type="ECO:0000256" key="5">
    <source>
        <dbReference type="ARBA" id="ARBA00022919"/>
    </source>
</evidence>
<dbReference type="EMBL" id="JBICBT010001133">
    <property type="protein sequence ID" value="KAL3081540.1"/>
    <property type="molecule type" value="Genomic_DNA"/>
</dbReference>
<organism evidence="12 13">
    <name type="scientific">Heterodera trifolii</name>
    <dbReference type="NCBI Taxonomy" id="157864"/>
    <lineage>
        <taxon>Eukaryota</taxon>
        <taxon>Metazoa</taxon>
        <taxon>Ecdysozoa</taxon>
        <taxon>Nematoda</taxon>
        <taxon>Chromadorea</taxon>
        <taxon>Rhabditida</taxon>
        <taxon>Tylenchina</taxon>
        <taxon>Tylenchomorpha</taxon>
        <taxon>Tylenchoidea</taxon>
        <taxon>Heteroderidae</taxon>
        <taxon>Heteroderinae</taxon>
        <taxon>Heterodera</taxon>
    </lineage>
</organism>
<feature type="compositionally biased region" description="Acidic residues" evidence="9">
    <location>
        <begin position="129"/>
        <end position="139"/>
    </location>
</feature>
<protein>
    <recommendedName>
        <fullName evidence="11">Sphingomyelin synthase-like domain-containing protein</fullName>
    </recommendedName>
</protein>
<keyword evidence="7" id="KW-0443">Lipid metabolism</keyword>
<dbReference type="GO" id="GO:0006665">
    <property type="term" value="P:sphingolipid metabolic process"/>
    <property type="evidence" value="ECO:0007669"/>
    <property type="project" value="UniProtKB-KW"/>
</dbReference>